<dbReference type="InParanoid" id="L2GPB8"/>
<protein>
    <recommendedName>
        <fullName evidence="1">Glucosamine/galactosamine-6-phosphate isomerase domain-containing protein</fullName>
    </recommendedName>
</protein>
<proteinExistence type="predicted"/>
<dbReference type="InterPro" id="IPR037171">
    <property type="entry name" value="NagB/RpiA_transferase-like"/>
</dbReference>
<dbReference type="SUPFAM" id="SSF100950">
    <property type="entry name" value="NagB/RpiA/CoA transferase-like"/>
    <property type="match status" value="1"/>
</dbReference>
<dbReference type="EMBL" id="JH370134">
    <property type="protein sequence ID" value="ELA42142.1"/>
    <property type="molecule type" value="Genomic_DNA"/>
</dbReference>
<dbReference type="RefSeq" id="XP_007604234.1">
    <property type="nucleotide sequence ID" value="XM_007604172.1"/>
</dbReference>
<keyword evidence="3" id="KW-1185">Reference proteome</keyword>
<organism evidence="2 3">
    <name type="scientific">Vittaforma corneae (strain ATCC 50505)</name>
    <name type="common">Microsporidian parasite</name>
    <name type="synonym">Nosema corneum</name>
    <dbReference type="NCBI Taxonomy" id="993615"/>
    <lineage>
        <taxon>Eukaryota</taxon>
        <taxon>Fungi</taxon>
        <taxon>Fungi incertae sedis</taxon>
        <taxon>Microsporidia</taxon>
        <taxon>Nosematidae</taxon>
        <taxon>Vittaforma</taxon>
    </lineage>
</organism>
<dbReference type="GeneID" id="19881499"/>
<dbReference type="InterPro" id="IPR039104">
    <property type="entry name" value="6PGL"/>
</dbReference>
<dbReference type="Gene3D" id="3.40.50.1360">
    <property type="match status" value="1"/>
</dbReference>
<dbReference type="OrthoDB" id="432544at2759"/>
<dbReference type="HOGENOM" id="CLU_1391190_0_0_1"/>
<evidence type="ECO:0000313" key="2">
    <source>
        <dbReference type="EMBL" id="ELA42142.1"/>
    </source>
</evidence>
<dbReference type="FunCoup" id="L2GPB8">
    <property type="interactions" value="132"/>
</dbReference>
<dbReference type="VEuPathDB" id="MicrosporidiaDB:VICG_00785"/>
<evidence type="ECO:0000313" key="3">
    <source>
        <dbReference type="Proteomes" id="UP000011082"/>
    </source>
</evidence>
<evidence type="ECO:0000259" key="1">
    <source>
        <dbReference type="Pfam" id="PF01182"/>
    </source>
</evidence>
<sequence>MIEDNLIELGTMQEFKDSMFNILKNYDSKACNLMISGGSIIKCLDCDQLETLDTLQWKIFFCDERCEEKHSNFKSASSFLEKIRGEVFPIKILANSEESAKNYEDILKKNIHKIDVCLLGIGENGHICSLWPNSESLNSKALVERVEVDCNASSVRITVTLCFINQFVKNLIFVIPPKNGKSKGIKKPDKSIIERLKVGYKVYFMKY</sequence>
<dbReference type="GO" id="GO:0005975">
    <property type="term" value="P:carbohydrate metabolic process"/>
    <property type="evidence" value="ECO:0007669"/>
    <property type="project" value="InterPro"/>
</dbReference>
<dbReference type="STRING" id="993615.L2GPB8"/>
<name>L2GPB8_VITCO</name>
<dbReference type="AlphaFoldDB" id="L2GPB8"/>
<dbReference type="OMA" id="YADERIC"/>
<reference evidence="3" key="1">
    <citation type="submission" date="2011-05" db="EMBL/GenBank/DDBJ databases">
        <title>The genome sequence of Vittaforma corneae strain ATCC 50505.</title>
        <authorList>
            <consortium name="The Broad Institute Genome Sequencing Platform"/>
            <person name="Cuomo C."/>
            <person name="Didier E."/>
            <person name="Bowers L."/>
            <person name="Young S.K."/>
            <person name="Zeng Q."/>
            <person name="Gargeya S."/>
            <person name="Fitzgerald M."/>
            <person name="Haas B."/>
            <person name="Abouelleil A."/>
            <person name="Alvarado L."/>
            <person name="Arachchi H.M."/>
            <person name="Berlin A."/>
            <person name="Chapman S.B."/>
            <person name="Gearin G."/>
            <person name="Goldberg J."/>
            <person name="Griggs A."/>
            <person name="Gujja S."/>
            <person name="Hansen M."/>
            <person name="Heiman D."/>
            <person name="Howarth C."/>
            <person name="Larimer J."/>
            <person name="Lui A."/>
            <person name="MacDonald P.J.P."/>
            <person name="McCowen C."/>
            <person name="Montmayeur A."/>
            <person name="Murphy C."/>
            <person name="Neiman D."/>
            <person name="Pearson M."/>
            <person name="Priest M."/>
            <person name="Roberts A."/>
            <person name="Saif S."/>
            <person name="Shea T."/>
            <person name="Sisk P."/>
            <person name="Stolte C."/>
            <person name="Sykes S."/>
            <person name="Wortman J."/>
            <person name="Nusbaum C."/>
            <person name="Birren B."/>
        </authorList>
    </citation>
    <scope>NUCLEOTIDE SEQUENCE [LARGE SCALE GENOMIC DNA]</scope>
    <source>
        <strain evidence="3">ATCC 50505</strain>
    </source>
</reference>
<dbReference type="Proteomes" id="UP000011082">
    <property type="component" value="Unassembled WGS sequence"/>
</dbReference>
<gene>
    <name evidence="2" type="ORF">VICG_00785</name>
</gene>
<accession>L2GPB8</accession>
<dbReference type="Pfam" id="PF01182">
    <property type="entry name" value="Glucosamine_iso"/>
    <property type="match status" value="1"/>
</dbReference>
<dbReference type="PANTHER" id="PTHR11054:SF0">
    <property type="entry name" value="6-PHOSPHOGLUCONOLACTONASE"/>
    <property type="match status" value="1"/>
</dbReference>
<dbReference type="InterPro" id="IPR006148">
    <property type="entry name" value="Glc/Gal-6P_isomerase"/>
</dbReference>
<dbReference type="PANTHER" id="PTHR11054">
    <property type="entry name" value="6-PHOSPHOGLUCONOLACTONASE"/>
    <property type="match status" value="1"/>
</dbReference>
<feature type="domain" description="Glucosamine/galactosamine-6-phosphate isomerase" evidence="1">
    <location>
        <begin position="28"/>
        <end position="175"/>
    </location>
</feature>